<proteinExistence type="predicted"/>
<dbReference type="Gene3D" id="1.10.3730.20">
    <property type="match status" value="1"/>
</dbReference>
<organism evidence="7 8">
    <name type="scientific">Candidatus Ryanbacteria bacterium RIFCSPHIGHO2_01_45_13</name>
    <dbReference type="NCBI Taxonomy" id="1802112"/>
    <lineage>
        <taxon>Bacteria</taxon>
        <taxon>Candidatus Ryaniibacteriota</taxon>
    </lineage>
</organism>
<evidence type="ECO:0008006" key="9">
    <source>
        <dbReference type="Google" id="ProtNLM"/>
    </source>
</evidence>
<dbReference type="EMBL" id="MHNI01000014">
    <property type="protein sequence ID" value="OGZ42666.1"/>
    <property type="molecule type" value="Genomic_DNA"/>
</dbReference>
<dbReference type="SUPFAM" id="SSF103481">
    <property type="entry name" value="Multidrug resistance efflux transporter EmrE"/>
    <property type="match status" value="1"/>
</dbReference>
<feature type="transmembrane region" description="Helical" evidence="6">
    <location>
        <begin position="71"/>
        <end position="92"/>
    </location>
</feature>
<evidence type="ECO:0000256" key="5">
    <source>
        <dbReference type="ARBA" id="ARBA00023136"/>
    </source>
</evidence>
<evidence type="ECO:0000313" key="8">
    <source>
        <dbReference type="Proteomes" id="UP000176700"/>
    </source>
</evidence>
<comment type="subcellular location">
    <subcellularLocation>
        <location evidence="1">Cell membrane</location>
        <topology evidence="1">Multi-pass membrane protein</topology>
    </subcellularLocation>
</comment>
<name>A0A1G2FX62_9BACT</name>
<keyword evidence="2" id="KW-1003">Cell membrane</keyword>
<sequence>MIYFLLLVDIVFTVGAQLALRVGAQRIGTESISFALLLEPFRNVFILTGLILFAVSFFIYIFILSKLQLSIVYPVATGSILALITVASHFFLKEALTGVQAIGIVAILVGVVLVLLPR</sequence>
<feature type="transmembrane region" description="Helical" evidence="6">
    <location>
        <begin position="45"/>
        <end position="64"/>
    </location>
</feature>
<dbReference type="Proteomes" id="UP000176700">
    <property type="component" value="Unassembled WGS sequence"/>
</dbReference>
<evidence type="ECO:0000256" key="4">
    <source>
        <dbReference type="ARBA" id="ARBA00022989"/>
    </source>
</evidence>
<feature type="transmembrane region" description="Helical" evidence="6">
    <location>
        <begin position="98"/>
        <end position="116"/>
    </location>
</feature>
<protein>
    <recommendedName>
        <fullName evidence="9">EamA domain-containing protein</fullName>
    </recommendedName>
</protein>
<evidence type="ECO:0000256" key="6">
    <source>
        <dbReference type="SAM" id="Phobius"/>
    </source>
</evidence>
<evidence type="ECO:0000256" key="2">
    <source>
        <dbReference type="ARBA" id="ARBA00022475"/>
    </source>
</evidence>
<dbReference type="GO" id="GO:0005886">
    <property type="term" value="C:plasma membrane"/>
    <property type="evidence" value="ECO:0007669"/>
    <property type="project" value="UniProtKB-SubCell"/>
</dbReference>
<dbReference type="AlphaFoldDB" id="A0A1G2FX62"/>
<dbReference type="GO" id="GO:0022857">
    <property type="term" value="F:transmembrane transporter activity"/>
    <property type="evidence" value="ECO:0007669"/>
    <property type="project" value="InterPro"/>
</dbReference>
<comment type="caution">
    <text evidence="7">The sequence shown here is derived from an EMBL/GenBank/DDBJ whole genome shotgun (WGS) entry which is preliminary data.</text>
</comment>
<evidence type="ECO:0000256" key="3">
    <source>
        <dbReference type="ARBA" id="ARBA00022692"/>
    </source>
</evidence>
<keyword evidence="4 6" id="KW-1133">Transmembrane helix</keyword>
<accession>A0A1G2FX62</accession>
<evidence type="ECO:0000313" key="7">
    <source>
        <dbReference type="EMBL" id="OGZ42666.1"/>
    </source>
</evidence>
<dbReference type="InterPro" id="IPR037185">
    <property type="entry name" value="EmrE-like"/>
</dbReference>
<keyword evidence="5 6" id="KW-0472">Membrane</keyword>
<keyword evidence="3 6" id="KW-0812">Transmembrane</keyword>
<dbReference type="PANTHER" id="PTHR30561">
    <property type="entry name" value="SMR FAMILY PROTON-DEPENDENT DRUG EFFLUX TRANSPORTER SUGE"/>
    <property type="match status" value="1"/>
</dbReference>
<reference evidence="7 8" key="1">
    <citation type="journal article" date="2016" name="Nat. Commun.">
        <title>Thousands of microbial genomes shed light on interconnected biogeochemical processes in an aquifer system.</title>
        <authorList>
            <person name="Anantharaman K."/>
            <person name="Brown C.T."/>
            <person name="Hug L.A."/>
            <person name="Sharon I."/>
            <person name="Castelle C.J."/>
            <person name="Probst A.J."/>
            <person name="Thomas B.C."/>
            <person name="Singh A."/>
            <person name="Wilkins M.J."/>
            <person name="Karaoz U."/>
            <person name="Brodie E.L."/>
            <person name="Williams K.H."/>
            <person name="Hubbard S.S."/>
            <person name="Banfield J.F."/>
        </authorList>
    </citation>
    <scope>NUCLEOTIDE SEQUENCE [LARGE SCALE GENOMIC DNA]</scope>
</reference>
<evidence type="ECO:0000256" key="1">
    <source>
        <dbReference type="ARBA" id="ARBA00004651"/>
    </source>
</evidence>
<dbReference type="PANTHER" id="PTHR30561:SF9">
    <property type="entry name" value="4-AMINO-4-DEOXY-L-ARABINOSE-PHOSPHOUNDECAPRENOL FLIPPASE SUBUNIT ARNF-RELATED"/>
    <property type="match status" value="1"/>
</dbReference>
<dbReference type="InterPro" id="IPR000390">
    <property type="entry name" value="Small_drug/metabolite_transptr"/>
</dbReference>
<gene>
    <name evidence="7" type="ORF">A2W41_02880</name>
</gene>